<sequence>MTATCVCTVKRSRLARGSGKPRSSTACVSVARPVRFHMSSARRESCVRAAPTLNNPLCFLSACFFPFHCIQSSR</sequence>
<protein>
    <submittedName>
        <fullName evidence="1">Uncharacterized protein</fullName>
    </submittedName>
</protein>
<gene>
    <name evidence="1" type="ORF">K452DRAFT_1123</name>
</gene>
<name>A0A6A6BUW2_9PEZI</name>
<dbReference type="AlphaFoldDB" id="A0A6A6BUW2"/>
<dbReference type="GeneID" id="54292541"/>
<evidence type="ECO:0000313" key="1">
    <source>
        <dbReference type="EMBL" id="KAF2147065.1"/>
    </source>
</evidence>
<evidence type="ECO:0000313" key="2">
    <source>
        <dbReference type="Proteomes" id="UP000799438"/>
    </source>
</evidence>
<proteinExistence type="predicted"/>
<dbReference type="Proteomes" id="UP000799438">
    <property type="component" value="Unassembled WGS sequence"/>
</dbReference>
<accession>A0A6A6BUW2</accession>
<organism evidence="1 2">
    <name type="scientific">Aplosporella prunicola CBS 121167</name>
    <dbReference type="NCBI Taxonomy" id="1176127"/>
    <lineage>
        <taxon>Eukaryota</taxon>
        <taxon>Fungi</taxon>
        <taxon>Dikarya</taxon>
        <taxon>Ascomycota</taxon>
        <taxon>Pezizomycotina</taxon>
        <taxon>Dothideomycetes</taxon>
        <taxon>Dothideomycetes incertae sedis</taxon>
        <taxon>Botryosphaeriales</taxon>
        <taxon>Aplosporellaceae</taxon>
        <taxon>Aplosporella</taxon>
    </lineage>
</organism>
<dbReference type="EMBL" id="ML995474">
    <property type="protein sequence ID" value="KAF2147065.1"/>
    <property type="molecule type" value="Genomic_DNA"/>
</dbReference>
<dbReference type="RefSeq" id="XP_033402773.1">
    <property type="nucleotide sequence ID" value="XM_033535047.1"/>
</dbReference>
<keyword evidence="2" id="KW-1185">Reference proteome</keyword>
<reference evidence="1" key="1">
    <citation type="journal article" date="2020" name="Stud. Mycol.">
        <title>101 Dothideomycetes genomes: a test case for predicting lifestyles and emergence of pathogens.</title>
        <authorList>
            <person name="Haridas S."/>
            <person name="Albert R."/>
            <person name="Binder M."/>
            <person name="Bloem J."/>
            <person name="Labutti K."/>
            <person name="Salamov A."/>
            <person name="Andreopoulos B."/>
            <person name="Baker S."/>
            <person name="Barry K."/>
            <person name="Bills G."/>
            <person name="Bluhm B."/>
            <person name="Cannon C."/>
            <person name="Castanera R."/>
            <person name="Culley D."/>
            <person name="Daum C."/>
            <person name="Ezra D."/>
            <person name="Gonzalez J."/>
            <person name="Henrissat B."/>
            <person name="Kuo A."/>
            <person name="Liang C."/>
            <person name="Lipzen A."/>
            <person name="Lutzoni F."/>
            <person name="Magnuson J."/>
            <person name="Mondo S."/>
            <person name="Nolan M."/>
            <person name="Ohm R."/>
            <person name="Pangilinan J."/>
            <person name="Park H.-J."/>
            <person name="Ramirez L."/>
            <person name="Alfaro M."/>
            <person name="Sun H."/>
            <person name="Tritt A."/>
            <person name="Yoshinaga Y."/>
            <person name="Zwiers L.-H."/>
            <person name="Turgeon B."/>
            <person name="Goodwin S."/>
            <person name="Spatafora J."/>
            <person name="Crous P."/>
            <person name="Grigoriev I."/>
        </authorList>
    </citation>
    <scope>NUCLEOTIDE SEQUENCE</scope>
    <source>
        <strain evidence="1">CBS 121167</strain>
    </source>
</reference>